<keyword evidence="1" id="KW-0285">Flavoprotein</keyword>
<evidence type="ECO:0000256" key="1">
    <source>
        <dbReference type="ARBA" id="ARBA00022630"/>
    </source>
</evidence>
<dbReference type="PRINTS" id="PR00368">
    <property type="entry name" value="FADPNR"/>
</dbReference>
<protein>
    <submittedName>
        <fullName evidence="5">NAD(P)/FAD-dependent oxidoreductase</fullName>
    </submittedName>
</protein>
<reference evidence="6" key="1">
    <citation type="submission" date="2023-07" db="EMBL/GenBank/DDBJ databases">
        <title>Conexibacter stalactiti sp. nov., isolated from stalactites in a lava cave and emended description of the genus Conexibacter.</title>
        <authorList>
            <person name="Lee S.D."/>
        </authorList>
    </citation>
    <scope>NUCLEOTIDE SEQUENCE [LARGE SCALE GENOMIC DNA]</scope>
    <source>
        <strain evidence="6">KCTC 39840</strain>
    </source>
</reference>
<evidence type="ECO:0000256" key="3">
    <source>
        <dbReference type="ARBA" id="ARBA00048132"/>
    </source>
</evidence>
<dbReference type="Proteomes" id="UP001284601">
    <property type="component" value="Unassembled WGS sequence"/>
</dbReference>
<dbReference type="Gene3D" id="3.50.50.60">
    <property type="entry name" value="FAD/NAD(P)-binding domain"/>
    <property type="match status" value="2"/>
</dbReference>
<evidence type="ECO:0000313" key="5">
    <source>
        <dbReference type="EMBL" id="MDW5594126.1"/>
    </source>
</evidence>
<name>A0ABU4HLD2_9ACTN</name>
<sequence length="276" mass="28460">MSGHRLAEQAHEQASAFGASFVFMHRVTALSRAGDQLTLSLTEDKQVSAAVVILATGASYLRLGVPALEALTGAGVFYGGPASEAHALSGADVFVAGGGNSAGQAALYLARYARRVTLVVRGASLDAGMSHYLTQEIAATPSIDVRSGTTVVGGSGDGHLRQLVLRNGDGEEETVAADALFVLIGARPHTDWLPADIARDRHGFLYTGEELPDHGAWPLARPPSALETSMPGVLAAGDVRHGSVKRVASAVGEGSIAVQLVHNLLGTAQAAAQRAR</sequence>
<dbReference type="EMBL" id="JAWSTH010000012">
    <property type="protein sequence ID" value="MDW5594126.1"/>
    <property type="molecule type" value="Genomic_DNA"/>
</dbReference>
<dbReference type="Pfam" id="PF07992">
    <property type="entry name" value="Pyr_redox_2"/>
    <property type="match status" value="1"/>
</dbReference>
<evidence type="ECO:0000256" key="2">
    <source>
        <dbReference type="ARBA" id="ARBA00023002"/>
    </source>
</evidence>
<proteinExistence type="predicted"/>
<dbReference type="InterPro" id="IPR023753">
    <property type="entry name" value="FAD/NAD-binding_dom"/>
</dbReference>
<comment type="catalytic activity">
    <reaction evidence="3">
        <text>[thioredoxin]-dithiol + NADP(+) = [thioredoxin]-disulfide + NADPH + H(+)</text>
        <dbReference type="Rhea" id="RHEA:20345"/>
        <dbReference type="Rhea" id="RHEA-COMP:10698"/>
        <dbReference type="Rhea" id="RHEA-COMP:10700"/>
        <dbReference type="ChEBI" id="CHEBI:15378"/>
        <dbReference type="ChEBI" id="CHEBI:29950"/>
        <dbReference type="ChEBI" id="CHEBI:50058"/>
        <dbReference type="ChEBI" id="CHEBI:57783"/>
        <dbReference type="ChEBI" id="CHEBI:58349"/>
        <dbReference type="EC" id="1.8.1.9"/>
    </reaction>
</comment>
<keyword evidence="6" id="KW-1185">Reference proteome</keyword>
<comment type="caution">
    <text evidence="5">The sequence shown here is derived from an EMBL/GenBank/DDBJ whole genome shotgun (WGS) entry which is preliminary data.</text>
</comment>
<dbReference type="InterPro" id="IPR050097">
    <property type="entry name" value="Ferredoxin-NADP_redctase_2"/>
</dbReference>
<keyword evidence="2" id="KW-0560">Oxidoreductase</keyword>
<accession>A0ABU4HLD2</accession>
<dbReference type="PRINTS" id="PR00469">
    <property type="entry name" value="PNDRDTASEII"/>
</dbReference>
<dbReference type="InterPro" id="IPR036188">
    <property type="entry name" value="FAD/NAD-bd_sf"/>
</dbReference>
<feature type="domain" description="FAD/NAD(P)-binding" evidence="4">
    <location>
        <begin position="10"/>
        <end position="254"/>
    </location>
</feature>
<gene>
    <name evidence="5" type="ORF">R7226_07255</name>
</gene>
<dbReference type="PANTHER" id="PTHR48105">
    <property type="entry name" value="THIOREDOXIN REDUCTASE 1-RELATED-RELATED"/>
    <property type="match status" value="1"/>
</dbReference>
<evidence type="ECO:0000313" key="6">
    <source>
        <dbReference type="Proteomes" id="UP001284601"/>
    </source>
</evidence>
<evidence type="ECO:0000259" key="4">
    <source>
        <dbReference type="Pfam" id="PF07992"/>
    </source>
</evidence>
<dbReference type="SUPFAM" id="SSF51905">
    <property type="entry name" value="FAD/NAD(P)-binding domain"/>
    <property type="match status" value="1"/>
</dbReference>
<organism evidence="5 6">
    <name type="scientific">Conexibacter stalactiti</name>
    <dbReference type="NCBI Taxonomy" id="1940611"/>
    <lineage>
        <taxon>Bacteria</taxon>
        <taxon>Bacillati</taxon>
        <taxon>Actinomycetota</taxon>
        <taxon>Thermoleophilia</taxon>
        <taxon>Solirubrobacterales</taxon>
        <taxon>Conexibacteraceae</taxon>
        <taxon>Conexibacter</taxon>
    </lineage>
</organism>